<evidence type="ECO:0000256" key="2">
    <source>
        <dbReference type="SAM" id="Phobius"/>
    </source>
</evidence>
<comment type="subcellular location">
    <subcellularLocation>
        <location evidence="1">Cell inner membrane</location>
        <topology evidence="1">Multi-pass membrane protein</topology>
    </subcellularLocation>
</comment>
<evidence type="ECO:0000313" key="3">
    <source>
        <dbReference type="EMBL" id="SEO58143.1"/>
    </source>
</evidence>
<reference evidence="3 4" key="1">
    <citation type="submission" date="2016-10" db="EMBL/GenBank/DDBJ databases">
        <authorList>
            <person name="de Groot N.N."/>
        </authorList>
    </citation>
    <scope>NUCLEOTIDE SEQUENCE [LARGE SCALE GENOMIC DNA]</scope>
    <source>
        <strain evidence="3 4">CGMCC 1.6291</strain>
    </source>
</reference>
<feature type="transmembrane region" description="Helical" evidence="2">
    <location>
        <begin position="6"/>
        <end position="39"/>
    </location>
</feature>
<evidence type="ECO:0000313" key="4">
    <source>
        <dbReference type="Proteomes" id="UP000199657"/>
    </source>
</evidence>
<protein>
    <recommendedName>
        <fullName evidence="1">Inner membrane protein</fullName>
    </recommendedName>
</protein>
<dbReference type="STRING" id="406100.SAMN04488052_101813"/>
<organism evidence="3 4">
    <name type="scientific">Aquisalimonas asiatica</name>
    <dbReference type="NCBI Taxonomy" id="406100"/>
    <lineage>
        <taxon>Bacteria</taxon>
        <taxon>Pseudomonadati</taxon>
        <taxon>Pseudomonadota</taxon>
        <taxon>Gammaproteobacteria</taxon>
        <taxon>Chromatiales</taxon>
        <taxon>Ectothiorhodospiraceae</taxon>
        <taxon>Aquisalimonas</taxon>
    </lineage>
</organism>
<keyword evidence="1" id="KW-0997">Cell inner membrane</keyword>
<gene>
    <name evidence="3" type="ORF">SAMN04488052_101813</name>
</gene>
<keyword evidence="2" id="KW-1133">Transmembrane helix</keyword>
<accession>A0A1H8QWR6</accession>
<feature type="transmembrane region" description="Helical" evidence="2">
    <location>
        <begin position="98"/>
        <end position="115"/>
    </location>
</feature>
<keyword evidence="4" id="KW-1185">Reference proteome</keyword>
<dbReference type="Proteomes" id="UP000199657">
    <property type="component" value="Unassembled WGS sequence"/>
</dbReference>
<dbReference type="AlphaFoldDB" id="A0A1H8QWR6"/>
<dbReference type="GO" id="GO:0005886">
    <property type="term" value="C:plasma membrane"/>
    <property type="evidence" value="ECO:0007669"/>
    <property type="project" value="UniProtKB-SubCell"/>
</dbReference>
<keyword evidence="1" id="KW-1003">Cell membrane</keyword>
<feature type="transmembrane region" description="Helical" evidence="2">
    <location>
        <begin position="74"/>
        <end position="92"/>
    </location>
</feature>
<evidence type="ECO:0000256" key="1">
    <source>
        <dbReference type="PIRNR" id="PIRNR016789"/>
    </source>
</evidence>
<dbReference type="PIRSF" id="PIRSF016789">
    <property type="entry name" value="DUF454"/>
    <property type="match status" value="1"/>
</dbReference>
<dbReference type="PANTHER" id="PTHR35813:SF1">
    <property type="entry name" value="INNER MEMBRANE PROTEIN YBAN"/>
    <property type="match status" value="1"/>
</dbReference>
<dbReference type="InterPro" id="IPR007401">
    <property type="entry name" value="DUF454"/>
</dbReference>
<keyword evidence="1 2" id="KW-0472">Membrane</keyword>
<dbReference type="EMBL" id="FOEG01000001">
    <property type="protein sequence ID" value="SEO58143.1"/>
    <property type="molecule type" value="Genomic_DNA"/>
</dbReference>
<dbReference type="RefSeq" id="WP_245753924.1">
    <property type="nucleotide sequence ID" value="NZ_FOEG01000001.1"/>
</dbReference>
<name>A0A1H8QWR6_9GAMM</name>
<sequence>MVTRWLWRVLGVTCVGIGAAGTVVPLLPTTPFLLVAAWAFARGSERWRQWLLNHPRFGPPIHAWQSQRAIPRKVKWIGIASVVASLGIALWAQLPPVALTLQVIALVCVTIFLLTRPDA</sequence>
<proteinExistence type="predicted"/>
<keyword evidence="2" id="KW-0812">Transmembrane</keyword>
<dbReference type="Pfam" id="PF04304">
    <property type="entry name" value="DUF454"/>
    <property type="match status" value="1"/>
</dbReference>
<dbReference type="PANTHER" id="PTHR35813">
    <property type="entry name" value="INNER MEMBRANE PROTEIN YBAN"/>
    <property type="match status" value="1"/>
</dbReference>